<evidence type="ECO:0000313" key="2">
    <source>
        <dbReference type="EMBL" id="GEN04851.1"/>
    </source>
</evidence>
<organism evidence="2 4">
    <name type="scientific">Acetobacter indonesiensis</name>
    <dbReference type="NCBI Taxonomy" id="104101"/>
    <lineage>
        <taxon>Bacteria</taxon>
        <taxon>Pseudomonadati</taxon>
        <taxon>Pseudomonadota</taxon>
        <taxon>Alphaproteobacteria</taxon>
        <taxon>Acetobacterales</taxon>
        <taxon>Acetobacteraceae</taxon>
        <taxon>Acetobacter</taxon>
    </lineage>
</organism>
<dbReference type="EMBL" id="BAMW01000003">
    <property type="protein sequence ID" value="GAN61884.1"/>
    <property type="molecule type" value="Genomic_DNA"/>
</dbReference>
<reference evidence="2 4" key="2">
    <citation type="submission" date="2019-07" db="EMBL/GenBank/DDBJ databases">
        <title>Whole genome shotgun sequence of Acetobacter indonesiensis NBRC 16471.</title>
        <authorList>
            <person name="Hosoyama A."/>
            <person name="Uohara A."/>
            <person name="Ohji S."/>
            <person name="Ichikawa N."/>
        </authorList>
    </citation>
    <scope>NUCLEOTIDE SEQUENCE [LARGE SCALE GENOMIC DNA]</scope>
    <source>
        <strain evidence="2 4">NBRC 16471</strain>
    </source>
</reference>
<comment type="caution">
    <text evidence="2">The sequence shown here is derived from an EMBL/GenBank/DDBJ whole genome shotgun (WGS) entry which is preliminary data.</text>
</comment>
<dbReference type="AlphaFoldDB" id="A0A6N3T6B1"/>
<evidence type="ECO:0000313" key="1">
    <source>
        <dbReference type="EMBL" id="GAN61884.1"/>
    </source>
</evidence>
<name>A0A6N3T6B1_9PROT</name>
<sequence>MSAQTLEAVLVLFSSPSRNRAPSLAAASVVFHFRLNRNFRSMETWDLYERSPEARYPTAIE</sequence>
<evidence type="ECO:0000313" key="4">
    <source>
        <dbReference type="Proteomes" id="UP000321104"/>
    </source>
</evidence>
<gene>
    <name evidence="1" type="ORF">Abin_003_001</name>
    <name evidence="2" type="ORF">AIN02nite_28760</name>
</gene>
<keyword evidence="3" id="KW-1185">Reference proteome</keyword>
<evidence type="ECO:0000313" key="3">
    <source>
        <dbReference type="Proteomes" id="UP000032673"/>
    </source>
</evidence>
<accession>A0A6N3T6B1</accession>
<dbReference type="Proteomes" id="UP000321104">
    <property type="component" value="Unassembled WGS sequence"/>
</dbReference>
<proteinExistence type="predicted"/>
<protein>
    <submittedName>
        <fullName evidence="2">Uncharacterized protein</fullName>
    </submittedName>
</protein>
<reference evidence="1 3" key="1">
    <citation type="submission" date="2012-11" db="EMBL/GenBank/DDBJ databases">
        <title>Whole genome sequence of Acetobacter indonesiensis 5H-1.</title>
        <authorList>
            <person name="Azuma Y."/>
            <person name="Higashiura N."/>
            <person name="Hirakawa H."/>
            <person name="Matsushita K."/>
        </authorList>
    </citation>
    <scope>NUCLEOTIDE SEQUENCE [LARGE SCALE GENOMIC DNA]</scope>
    <source>
        <strain evidence="1 3">5H-1</strain>
    </source>
</reference>
<dbReference type="Proteomes" id="UP000032673">
    <property type="component" value="Unassembled WGS sequence"/>
</dbReference>
<dbReference type="EMBL" id="BJXQ01000032">
    <property type="protein sequence ID" value="GEN04851.1"/>
    <property type="molecule type" value="Genomic_DNA"/>
</dbReference>